<organism evidence="3 4">
    <name type="scientific">Acinetobacter haemolyticus</name>
    <dbReference type="NCBI Taxonomy" id="29430"/>
    <lineage>
        <taxon>Bacteria</taxon>
        <taxon>Pseudomonadati</taxon>
        <taxon>Pseudomonadota</taxon>
        <taxon>Gammaproteobacteria</taxon>
        <taxon>Moraxellales</taxon>
        <taxon>Moraxellaceae</taxon>
        <taxon>Acinetobacter</taxon>
    </lineage>
</organism>
<evidence type="ECO:0000256" key="1">
    <source>
        <dbReference type="SAM" id="MobiDB-lite"/>
    </source>
</evidence>
<feature type="signal peptide" evidence="2">
    <location>
        <begin position="1"/>
        <end position="31"/>
    </location>
</feature>
<proteinExistence type="predicted"/>
<evidence type="ECO:0000256" key="2">
    <source>
        <dbReference type="SAM" id="SignalP"/>
    </source>
</evidence>
<evidence type="ECO:0000313" key="3">
    <source>
        <dbReference type="EMBL" id="NAR74238.1"/>
    </source>
</evidence>
<comment type="caution">
    <text evidence="3">The sequence shown here is derived from an EMBL/GenBank/DDBJ whole genome shotgun (WGS) entry which is preliminary data.</text>
</comment>
<protein>
    <recommendedName>
        <fullName evidence="5">Pilus assembly protein PilY</fullName>
    </recommendedName>
</protein>
<feature type="region of interest" description="Disordered" evidence="1">
    <location>
        <begin position="928"/>
        <end position="950"/>
    </location>
</feature>
<feature type="chain" id="PRO_5042491994" description="Pilus assembly protein PilY" evidence="2">
    <location>
        <begin position="32"/>
        <end position="1299"/>
    </location>
</feature>
<name>A0AAJ2YUF7_ACIHA</name>
<evidence type="ECO:0000313" key="4">
    <source>
        <dbReference type="Proteomes" id="UP000451048"/>
    </source>
</evidence>
<reference evidence="3 4" key="1">
    <citation type="submission" date="2019-12" db="EMBL/GenBank/DDBJ databases">
        <title>Acinetobacter haemolyticus comparative genomics.</title>
        <authorList>
            <person name="Castro-Jaimes S."/>
            <person name="Bello-Lopez E."/>
            <person name="Velazquez-Acosta C."/>
            <person name="Volkow-Fernandez P."/>
            <person name="Lozano-Zarain P."/>
            <person name="Castillo Ramirez S."/>
            <person name="Cevallos M.A."/>
        </authorList>
    </citation>
    <scope>NUCLEOTIDE SEQUENCE [LARGE SCALE GENOMIC DNA]</scope>
    <source>
        <strain evidence="3 4">AN10</strain>
    </source>
</reference>
<dbReference type="EMBL" id="WTTO01000039">
    <property type="protein sequence ID" value="NAR74238.1"/>
    <property type="molecule type" value="Genomic_DNA"/>
</dbReference>
<keyword evidence="2" id="KW-0732">Signal</keyword>
<dbReference type="Proteomes" id="UP000451048">
    <property type="component" value="Unassembled WGS sequence"/>
</dbReference>
<gene>
    <name evidence="3" type="ORF">GPS52_12200</name>
</gene>
<evidence type="ECO:0008006" key="5">
    <source>
        <dbReference type="Google" id="ProtNLM"/>
    </source>
</evidence>
<sequence length="1299" mass="140828">MQHNDWLNKLKVGTITAATTSLICVSAASHAADLEIYVVPENAVGKTTLMMMLDISGSMGRGRGPAKRLAACDLPPMVTAGQTSNDTASVSHNGFTTTYRRDFCYNSSSGVERRYYFRRTGAGTQRDQYVYHKCGGAASDYSLSNNVASCSGASSNTAPSGFTYASNYYYKDEIIQKYYDRMARMQDAMMAMLNGNATTTKLADDLVIGLSTLGRVGSGNDTGRILVPAQALNTVVNASNNKTQRDKLIETVAALEPISYTPTERAYGETAAYLLGTHTRHGGATVNETWSGITANNNPKGSGFVFSESATKNAAATAYEMPASIEAQMGSSDAARNAKACSGQGIYVLTDGEPENAQDINVDRQLLKQALTTATSTSTYTCTSTWNCLHTFAETLKNPQQNPRGIEIRTEVVGFGSDLGSNGNVKNWAIKGGGKGYFTNDASAVVESVKDFLKDIVKEIPSVSTGSSSIPVDALNPEIIQPYAYFPQFEPKVADEHTQQLWFGNLKKYYVVNHGVYASENGGAANTVVLRGKLQDLRDIWGASSASYPTNTPIYQKHGVLSKLKLGIETVTDGEDSTTTAGRKVLTDYVFDGTKTGDDQISRNFDLVRVDYTYTTNVKTKTDDASRVRGLMALLGYNIPENEVTDGLDLTTRTAILRQMGQIYHSLPVLLAQQGKAVATRDGTGNIHIGTTGREDYVMFGTTQGLLSVVDAETGVEKFSFVPKEMVEKQSETFKENAGSLTGGKEALYYGMDGEWAAHTVYVTKPDGTLTVKEAIRNVIGTEEDKENFKGKQWVYGGMRMGGRSYYALDLTDIDNPALKFHIDPSTGKVYSKDYPEGKAFSEIENMGQSWSKPKLDYVNWKGQRKLVMFVGGGYDAGGDDGDGLWVDGVRTGYAGYEHYDYQQENRRGAGVYMFDADTGDLLWYANTSSESDAESESSAPTGPSAPVEAIPNISHEDLKYSVVSEIKTVDRNNDGMVDHIYFGDLAGQAFRVDFARNLNKFDSQITKVLDVHQTDGTSPRFYLTPVFTAHHSSDRLEGANVVVVSFVSGNKSSPLLATSDSPEATGKRDSTGLQYDAVYAIYDYDIHPNGQFYPNSNITARTLATTTDTTAATTKLMYIGYDSLVRKDQADGNNRTRVIGAIANPTTGWGGWYFRFDKKFSATGIDHIDADESVIKGLTPLIAMEGNLYVTMYDASEDGTTSDCGAGVKGQSFTQRLCLPTGVCAENANYSYNLGAGIVSLNVGSVSGGNTKSIVVPDPDDIGNGCVGADCKTGKNFIEAGGSMRFIPNRWYERYAKQ</sequence>
<accession>A0AAJ2YUF7</accession>